<dbReference type="Pfam" id="PF25840">
    <property type="entry name" value="Ulvan_lyase_N"/>
    <property type="match status" value="1"/>
</dbReference>
<accession>A0A9D2GUI9</accession>
<reference evidence="2" key="2">
    <citation type="submission" date="2021-04" db="EMBL/GenBank/DDBJ databases">
        <authorList>
            <person name="Gilroy R."/>
        </authorList>
    </citation>
    <scope>NUCLEOTIDE SEQUENCE</scope>
    <source>
        <strain evidence="2">ChiW4-1371</strain>
    </source>
</reference>
<evidence type="ECO:0000259" key="1">
    <source>
        <dbReference type="Pfam" id="PF25840"/>
    </source>
</evidence>
<dbReference type="AlphaFoldDB" id="A0A9D2GUI9"/>
<evidence type="ECO:0000313" key="3">
    <source>
        <dbReference type="Proteomes" id="UP000824176"/>
    </source>
</evidence>
<feature type="domain" description="Broad-specificity ulvan lyase N-terminal" evidence="1">
    <location>
        <begin position="69"/>
        <end position="250"/>
    </location>
</feature>
<dbReference type="SUPFAM" id="SSF48239">
    <property type="entry name" value="Terpenoid cyclases/Protein prenyltransferases"/>
    <property type="match status" value="1"/>
</dbReference>
<name>A0A9D2GUI9_9BACT</name>
<comment type="caution">
    <text evidence="2">The sequence shown here is derived from an EMBL/GenBank/DDBJ whole genome shotgun (WGS) entry which is preliminary data.</text>
</comment>
<gene>
    <name evidence="2" type="ORF">H9804_10005</name>
</gene>
<proteinExistence type="predicted"/>
<dbReference type="InterPro" id="IPR008930">
    <property type="entry name" value="Terpenoid_cyclase/PrenylTrfase"/>
</dbReference>
<dbReference type="Proteomes" id="UP000824176">
    <property type="component" value="Unassembled WGS sequence"/>
</dbReference>
<evidence type="ECO:0000313" key="2">
    <source>
        <dbReference type="EMBL" id="HIZ90267.1"/>
    </source>
</evidence>
<dbReference type="InterPro" id="IPR058907">
    <property type="entry name" value="P29_N"/>
</dbReference>
<protein>
    <recommendedName>
        <fullName evidence="1">Broad-specificity ulvan lyase N-terminal domain-containing protein</fullName>
    </recommendedName>
</protein>
<organism evidence="2 3">
    <name type="scientific">Candidatus Mucispirillum faecigallinarum</name>
    <dbReference type="NCBI Taxonomy" id="2838699"/>
    <lineage>
        <taxon>Bacteria</taxon>
        <taxon>Pseudomonadati</taxon>
        <taxon>Deferribacterota</taxon>
        <taxon>Deferribacteres</taxon>
        <taxon>Deferribacterales</taxon>
        <taxon>Mucispirillaceae</taxon>
        <taxon>Mucispirillum</taxon>
    </lineage>
</organism>
<reference evidence="2" key="1">
    <citation type="journal article" date="2021" name="PeerJ">
        <title>Extensive microbial diversity within the chicken gut microbiome revealed by metagenomics and culture.</title>
        <authorList>
            <person name="Gilroy R."/>
            <person name="Ravi A."/>
            <person name="Getino M."/>
            <person name="Pursley I."/>
            <person name="Horton D.L."/>
            <person name="Alikhan N.F."/>
            <person name="Baker D."/>
            <person name="Gharbi K."/>
            <person name="Hall N."/>
            <person name="Watson M."/>
            <person name="Adriaenssens E.M."/>
            <person name="Foster-Nyarko E."/>
            <person name="Jarju S."/>
            <person name="Secka A."/>
            <person name="Antonio M."/>
            <person name="Oren A."/>
            <person name="Chaudhuri R.R."/>
            <person name="La Ragione R."/>
            <person name="Hildebrand F."/>
            <person name="Pallen M.J."/>
        </authorList>
    </citation>
    <scope>NUCLEOTIDE SEQUENCE</scope>
    <source>
        <strain evidence="2">ChiW4-1371</strain>
    </source>
</reference>
<sequence>MYKRFILEKAPLILTQIDRDKDSPTYGDCDRNHWHLKTRDFSSAILQQSGLFLALLYKHEFDGNIYFKNENMRDWAKATVNYWCKIQLNDGSFNEYYPNEHGFPPTAFSLYAACEIYKILNIEDENIKQKIKNTAYYLGKTIEYKAFNQEIASITAMYNAYLILNDEHIHNMLEKKLIRILSLQDEEGWFSEYEGADIGYLSVSFDMLAEYYMLSNDERIIQPLEKLLNFIMYFIHPDRTIGGEYGSRNTTYFLPYGLQVMANLGYQNAEDMLQILFYDEYSYNYFLNSVDDRYLSHYIMHSFMRALKIRDYKKGDKIFQYETAKYFPNAGLFVYKKNNIYIVLGLKKGGIIKIFKDNKEIYLDCGYRVKAKKSGGILTTNWQDNSYNIIQDGTKFVIEGYMNKVNQKVSTPIMHMGLRIISLLFGNKIIGFLKKKLIFANTKSNIYFKRIIKIEGDKVSIQDHIKSPDKITLEKASNMSLRHVASGKFFMNSDLLYNKKIYEKENEFRIREVIEL</sequence>
<dbReference type="EMBL" id="DXAQ01000148">
    <property type="protein sequence ID" value="HIZ90267.1"/>
    <property type="molecule type" value="Genomic_DNA"/>
</dbReference>